<sequence>MQITESGLKRPEIQEINIESFGENITILDEHLRNTDIHVNAGKIAEITEPDELAQIDSTDTNSTMWGKIKKSISEVNNHVDKVASDTKLGHIKIGTGLQVSEDGKAKVKIANNLETDDSETALSAAMGLELSKELYDTLNPTEFKECVNFTSIVGTNNNITSTNGILYPDIEDKAITITAGEVLGVMDLTTEQLGKLTTRKYDRGFIITSYDETLSKKLANRSVLLKILVN</sequence>
<reference evidence="1 2" key="1">
    <citation type="submission" date="2018-05" db="EMBL/GenBank/DDBJ databases">
        <title>Genomic Encyclopedia of Type Strains, Phase IV (KMG-IV): sequencing the most valuable type-strain genomes for metagenomic binning, comparative biology and taxonomic classification.</title>
        <authorList>
            <person name="Goeker M."/>
        </authorList>
    </citation>
    <scope>NUCLEOTIDE SEQUENCE [LARGE SCALE GENOMIC DNA]</scope>
    <source>
        <strain evidence="1 2">DSM 28816</strain>
    </source>
</reference>
<dbReference type="EMBL" id="QICS01000010">
    <property type="protein sequence ID" value="PXV87375.1"/>
    <property type="molecule type" value="Genomic_DNA"/>
</dbReference>
<evidence type="ECO:0000313" key="2">
    <source>
        <dbReference type="Proteomes" id="UP000247523"/>
    </source>
</evidence>
<protein>
    <submittedName>
        <fullName evidence="1">Uncharacterized protein</fullName>
    </submittedName>
</protein>
<dbReference type="Proteomes" id="UP000247523">
    <property type="component" value="Unassembled WGS sequence"/>
</dbReference>
<accession>A0A318EJ44</accession>
<dbReference type="RefSeq" id="WP_110291636.1">
    <property type="nucleotide sequence ID" value="NZ_QICS01000010.1"/>
</dbReference>
<proteinExistence type="predicted"/>
<dbReference type="AlphaFoldDB" id="A0A318EJ44"/>
<name>A0A318EJ44_9FIRM</name>
<comment type="caution">
    <text evidence="1">The sequence shown here is derived from an EMBL/GenBank/DDBJ whole genome shotgun (WGS) entry which is preliminary data.</text>
</comment>
<gene>
    <name evidence="1" type="ORF">C8E03_110136</name>
</gene>
<organism evidence="1 2">
    <name type="scientific">Lachnotalea glycerini</name>
    <dbReference type="NCBI Taxonomy" id="1763509"/>
    <lineage>
        <taxon>Bacteria</taxon>
        <taxon>Bacillati</taxon>
        <taxon>Bacillota</taxon>
        <taxon>Clostridia</taxon>
        <taxon>Lachnospirales</taxon>
        <taxon>Lachnospiraceae</taxon>
        <taxon>Lachnotalea</taxon>
    </lineage>
</organism>
<evidence type="ECO:0000313" key="1">
    <source>
        <dbReference type="EMBL" id="PXV87375.1"/>
    </source>
</evidence>